<dbReference type="InterPro" id="IPR057987">
    <property type="entry name" value="TPR_RNF123/RKP"/>
</dbReference>
<evidence type="ECO:0000256" key="3">
    <source>
        <dbReference type="ARBA" id="ARBA00022679"/>
    </source>
</evidence>
<dbReference type="Pfam" id="PF19322">
    <property type="entry name" value="RKP_N"/>
    <property type="match status" value="1"/>
</dbReference>
<dbReference type="GO" id="GO:0051603">
    <property type="term" value="P:proteolysis involved in protein catabolic process"/>
    <property type="evidence" value="ECO:0007669"/>
    <property type="project" value="TreeGrafter"/>
</dbReference>
<evidence type="ECO:0000256" key="8">
    <source>
        <dbReference type="PROSITE-ProRule" id="PRU00175"/>
    </source>
</evidence>
<evidence type="ECO:0000259" key="10">
    <source>
        <dbReference type="PROSITE" id="PS50089"/>
    </source>
</evidence>
<dbReference type="Pfam" id="PF25576">
    <property type="entry name" value="TPR_RNF123"/>
    <property type="match status" value="1"/>
</dbReference>
<dbReference type="Pfam" id="PF00622">
    <property type="entry name" value="SPRY"/>
    <property type="match status" value="1"/>
</dbReference>
<evidence type="ECO:0000256" key="7">
    <source>
        <dbReference type="ARBA" id="ARBA00022833"/>
    </source>
</evidence>
<keyword evidence="4" id="KW-0479">Metal-binding</keyword>
<feature type="region of interest" description="Disordered" evidence="9">
    <location>
        <begin position="717"/>
        <end position="751"/>
    </location>
</feature>
<dbReference type="InterPro" id="IPR003877">
    <property type="entry name" value="SPRY_dom"/>
</dbReference>
<proteinExistence type="evidence at transcript level"/>
<dbReference type="EC" id="2.3.2.27" evidence="2"/>
<dbReference type="InterPro" id="IPR001870">
    <property type="entry name" value="B30.2/SPRY"/>
</dbReference>
<dbReference type="GO" id="GO:0008270">
    <property type="term" value="F:zinc ion binding"/>
    <property type="evidence" value="ECO:0007669"/>
    <property type="project" value="UniProtKB-KW"/>
</dbReference>
<evidence type="ECO:0000256" key="5">
    <source>
        <dbReference type="ARBA" id="ARBA00022771"/>
    </source>
</evidence>
<dbReference type="FunFam" id="2.60.120.920:FF:000053">
    <property type="entry name" value="E3 ubiquitin-protein ligase RKP"/>
    <property type="match status" value="1"/>
</dbReference>
<dbReference type="SUPFAM" id="SSF49899">
    <property type="entry name" value="Concanavalin A-like lectins/glucanases"/>
    <property type="match status" value="1"/>
</dbReference>
<keyword evidence="6" id="KW-0833">Ubl conjugation pathway</keyword>
<comment type="catalytic activity">
    <reaction evidence="1">
        <text>S-ubiquitinyl-[E2 ubiquitin-conjugating enzyme]-L-cysteine + [acceptor protein]-L-lysine = [E2 ubiquitin-conjugating enzyme]-L-cysteine + N(6)-ubiquitinyl-[acceptor protein]-L-lysine.</text>
        <dbReference type="EC" id="2.3.2.27"/>
    </reaction>
</comment>
<dbReference type="GO" id="GO:0016567">
    <property type="term" value="P:protein ubiquitination"/>
    <property type="evidence" value="ECO:0007669"/>
    <property type="project" value="UniProtKB-ARBA"/>
</dbReference>
<dbReference type="SUPFAM" id="SSF57850">
    <property type="entry name" value="RING/U-box"/>
    <property type="match status" value="1"/>
</dbReference>
<sequence length="1366" mass="153859">MKDCVGKDPISISKGLFVLLDEDKKNGDHVTTAGHLCDRDRANSIEKSLNHVFNTNSCAEEGFLVDGKLHVENVSNFLQKAFQDLPKVDVHLRDGISCGTDHGVVEIDKLSKVGDIKFIGNGLVLESQAVFSSVRANTCVSRGKWMYEVTLETAGIQQLGWATAACKFTREEGVGDSPNSYAYDGRRVRKWCVSWDPYGQPWVSGDVIGCCIDLDVGEISFLRNGVSLGVAYAEDKNPTSQLPYYPAISLSQGERCELNFGGRPFKYPVESFQPLQSAPSIKENGTLFQSLPRAQYLLGCYHRLLQLDSEVVIGTMSPVDRLGRLKPLGNEYSDVVGREICKLFVDLLDTEQPRDNSLEYLTWSAIVPFLMELHRHRPPHDSVTVDNALSQLLSFLDTENVLVCVCEIMEALAFGCQTSPIVLAESPYTASYPYLALACHLLHRQDILQNWCNSKGFELCLEGLLSRKGPNKYDLESLMPTVWWPGSREDSCTESNMRQTAQALSKTISKVEDMQWELCHILLDYVPPTEAESSGSSDDLVNSGIKHPSGSVFMSFLRHLVTKNKGAARNIPPPGLSDNSVLMTAYTVLLRFLSEGFVSNTNKAAGKEQDIEVAFLHRGGKRSFNVQLFLDADSYVNDFARLGGTFSHLCKVHTLIPSDYESVVWEESCMDDSERRVTHGGKQKPCCCSGASGSQSNASKGYVRVLNKGFNIHVNSVSESSRSSRSEPGRRMCTDDEDEKPTSSGRVDPFIRSSSYHELRNRTSSKVFTSGSVREEELLDIMVLLYHLGVAPNFKQASYYLQHQLQSITQLDDTDRQIRVEKPSNDHLKRLKEARAVYREDLIECVRQSTWYKVCLFSKWKQRGMFATCMWIVQLLLMMSNRDELFSFVPEYYVETLLDCFHALRRSDPLFVSPTALLQQGLSALITFLVTHFNDARIANSDIRDSLLQSISVLVQYKEHVNAFELNSAAVEKMPAALLSAFDNRFWIPVTNILLRLCKGTGFGSSKSSTHGESCSQKFQASYFRVSIWTTKYELHNIVFLLLAIVLQELLRLKCVEDEKLFSSFLNRLFNTLNWTITEFSVSMKEMQEQSEQRQVPDLQQRKCSIMFELSCNLERILEFFTRELPEAFLCGSETNLVRLCELLMFVLSRTTSSTDVAFFESSLRHQGQSLEKINRAMILAPLVGIILNLFAAKENTRARHDVAQAILNVDVSSVATRNFDYLLQFNWGIAFKGDPSLVRLPYLKEFVRQLKTEALVVREREIKEALTSVIDYNQGNNAGEDKEDICSICYACEINTIFIPCNHKSCWRCISRHLLNNQRCFFCNALVQDLRSMSVMQSSGHDQLDSGEPNQTVGESGLLVKIDSS</sequence>
<keyword evidence="7" id="KW-0862">Zinc</keyword>
<dbReference type="Gene3D" id="2.60.120.920">
    <property type="match status" value="1"/>
</dbReference>
<dbReference type="FunFam" id="3.30.40.10:FF:000133">
    <property type="entry name" value="E3 ubiquitin-protein ligase RNF123"/>
    <property type="match status" value="1"/>
</dbReference>
<evidence type="ECO:0000256" key="1">
    <source>
        <dbReference type="ARBA" id="ARBA00000900"/>
    </source>
</evidence>
<dbReference type="InterPro" id="IPR001841">
    <property type="entry name" value="Znf_RING"/>
</dbReference>
<evidence type="ECO:0000256" key="4">
    <source>
        <dbReference type="ARBA" id="ARBA00022723"/>
    </source>
</evidence>
<feature type="domain" description="RING-type" evidence="10">
    <location>
        <begin position="1287"/>
        <end position="1325"/>
    </location>
</feature>
<dbReference type="SMART" id="SM00184">
    <property type="entry name" value="RING"/>
    <property type="match status" value="1"/>
</dbReference>
<keyword evidence="3" id="KW-0808">Transferase</keyword>
<dbReference type="InterPro" id="IPR045737">
    <property type="entry name" value="RKP_N"/>
</dbReference>
<dbReference type="PROSITE" id="PS50089">
    <property type="entry name" value="ZF_RING_2"/>
    <property type="match status" value="1"/>
</dbReference>
<dbReference type="InterPro" id="IPR013320">
    <property type="entry name" value="ConA-like_dom_sf"/>
</dbReference>
<organism evidence="12">
    <name type="scientific">Marsilea vestita</name>
    <name type="common">Hairy water-clover</name>
    <dbReference type="NCBI Taxonomy" id="59764"/>
    <lineage>
        <taxon>Eukaryota</taxon>
        <taxon>Viridiplantae</taxon>
        <taxon>Streptophyta</taxon>
        <taxon>Embryophyta</taxon>
        <taxon>Tracheophyta</taxon>
        <taxon>Polypodiopsida</taxon>
        <taxon>Polypodiidae</taxon>
        <taxon>Salviniales</taxon>
        <taxon>Marsileaceae</taxon>
        <taxon>Marsilea</taxon>
    </lineage>
</organism>
<evidence type="ECO:0000256" key="9">
    <source>
        <dbReference type="SAM" id="MobiDB-lite"/>
    </source>
</evidence>
<dbReference type="PANTHER" id="PTHR13363:SF5">
    <property type="entry name" value="E3 UBIQUITIN-PROTEIN LIGASE RNF123"/>
    <property type="match status" value="1"/>
</dbReference>
<dbReference type="CDD" id="cd16541">
    <property type="entry name" value="RING-HC_RNF123"/>
    <property type="match status" value="1"/>
</dbReference>
<dbReference type="PROSITE" id="PS50188">
    <property type="entry name" value="B302_SPRY"/>
    <property type="match status" value="1"/>
</dbReference>
<dbReference type="GO" id="GO:0061630">
    <property type="term" value="F:ubiquitin protein ligase activity"/>
    <property type="evidence" value="ECO:0007669"/>
    <property type="project" value="UniProtKB-EC"/>
</dbReference>
<dbReference type="PANTHER" id="PTHR13363">
    <property type="entry name" value="RING FINGER AND SRY DOMAIN-CONTAINING"/>
    <property type="match status" value="1"/>
</dbReference>
<feature type="compositionally biased region" description="Basic and acidic residues" evidence="9">
    <location>
        <begin position="722"/>
        <end position="734"/>
    </location>
</feature>
<reference evidence="12" key="1">
    <citation type="submission" date="2012-06" db="EMBL/GenBank/DDBJ databases">
        <authorList>
            <person name="Boothby T.C."/>
            <person name="Wolniak S.M."/>
        </authorList>
    </citation>
    <scope>NUCLEOTIDE SEQUENCE</scope>
</reference>
<dbReference type="Pfam" id="PF13920">
    <property type="entry name" value="zf-C3HC4_3"/>
    <property type="match status" value="1"/>
</dbReference>
<evidence type="ECO:0000259" key="11">
    <source>
        <dbReference type="PROSITE" id="PS50188"/>
    </source>
</evidence>
<accession>I6XG27</accession>
<evidence type="ECO:0000313" key="12">
    <source>
        <dbReference type="EMBL" id="AFN42811.1"/>
    </source>
</evidence>
<dbReference type="SMART" id="SM00449">
    <property type="entry name" value="SPRY"/>
    <property type="match status" value="1"/>
</dbReference>
<name>I6XG27_MARVE</name>
<dbReference type="EMBL" id="JX126921">
    <property type="protein sequence ID" value="AFN42811.1"/>
    <property type="molecule type" value="mRNA"/>
</dbReference>
<dbReference type="GO" id="GO:0005737">
    <property type="term" value="C:cytoplasm"/>
    <property type="evidence" value="ECO:0007669"/>
    <property type="project" value="TreeGrafter"/>
</dbReference>
<dbReference type="InterPro" id="IPR043136">
    <property type="entry name" value="B30.2/SPRY_sf"/>
</dbReference>
<feature type="region of interest" description="Disordered" evidence="9">
    <location>
        <begin position="676"/>
        <end position="697"/>
    </location>
</feature>
<protein>
    <recommendedName>
        <fullName evidence="2">RING-type E3 ubiquitin transferase</fullName>
        <ecNumber evidence="2">2.3.2.27</ecNumber>
    </recommendedName>
</protein>
<dbReference type="InterPro" id="IPR013083">
    <property type="entry name" value="Znf_RING/FYVE/PHD"/>
</dbReference>
<dbReference type="InterPro" id="IPR045129">
    <property type="entry name" value="RNF123/RKP/RSPRY1"/>
</dbReference>
<keyword evidence="5 8" id="KW-0863">Zinc-finger</keyword>
<dbReference type="Gene3D" id="3.30.40.10">
    <property type="entry name" value="Zinc/RING finger domain, C3HC4 (zinc finger)"/>
    <property type="match status" value="1"/>
</dbReference>
<feature type="domain" description="B30.2/SPRY" evidence="11">
    <location>
        <begin position="81"/>
        <end position="265"/>
    </location>
</feature>
<evidence type="ECO:0000256" key="2">
    <source>
        <dbReference type="ARBA" id="ARBA00012483"/>
    </source>
</evidence>
<evidence type="ECO:0000256" key="6">
    <source>
        <dbReference type="ARBA" id="ARBA00022786"/>
    </source>
</evidence>